<dbReference type="GO" id="GO:0008270">
    <property type="term" value="F:zinc ion binding"/>
    <property type="evidence" value="ECO:0007669"/>
    <property type="project" value="InterPro"/>
</dbReference>
<dbReference type="RefSeq" id="WP_138657199.1">
    <property type="nucleotide sequence ID" value="NZ_VATY01000001.1"/>
</dbReference>
<dbReference type="Proteomes" id="UP000310314">
    <property type="component" value="Unassembled WGS sequence"/>
</dbReference>
<dbReference type="GO" id="GO:0006355">
    <property type="term" value="P:regulation of DNA-templated transcription"/>
    <property type="evidence" value="ECO:0007669"/>
    <property type="project" value="InterPro"/>
</dbReference>
<evidence type="ECO:0000313" key="4">
    <source>
        <dbReference type="Proteomes" id="UP000310314"/>
    </source>
</evidence>
<reference evidence="3 4" key="1">
    <citation type="submission" date="2019-05" db="EMBL/GenBank/DDBJ databases">
        <authorList>
            <person name="Zhang J.-Y."/>
            <person name="Feg X."/>
            <person name="Du Z.-J."/>
        </authorList>
    </citation>
    <scope>NUCLEOTIDE SEQUENCE [LARGE SCALE GENOMIC DNA]</scope>
    <source>
        <strain evidence="3 4">RZ26</strain>
    </source>
</reference>
<dbReference type="Gene3D" id="3.40.10.10">
    <property type="entry name" value="DNA Methylphosphotriester Repair Domain"/>
    <property type="match status" value="1"/>
</dbReference>
<dbReference type="InterPro" id="IPR035451">
    <property type="entry name" value="Ada-like_dom_sf"/>
</dbReference>
<accession>A0A5S3PWI5</accession>
<dbReference type="SUPFAM" id="SSF57884">
    <property type="entry name" value="Ada DNA repair protein, N-terminal domain (N-Ada 10)"/>
    <property type="match status" value="1"/>
</dbReference>
<evidence type="ECO:0000259" key="2">
    <source>
        <dbReference type="Pfam" id="PF02805"/>
    </source>
</evidence>
<dbReference type="GO" id="GO:0008168">
    <property type="term" value="F:methyltransferase activity"/>
    <property type="evidence" value="ECO:0007669"/>
    <property type="project" value="InterPro"/>
</dbReference>
<gene>
    <name evidence="3" type="ORF">FEE95_07200</name>
</gene>
<evidence type="ECO:0000256" key="1">
    <source>
        <dbReference type="ARBA" id="ARBA00023159"/>
    </source>
</evidence>
<name>A0A5S3PWI5_9FLAO</name>
<sequence>MIQHEDISDTELRTKLKADLIVFGGNKKLKIYGRLDCKSGLRMKRENRVFFISEKEALINKYRPCGHCMKMEYKKWKDGVI</sequence>
<dbReference type="EMBL" id="VATY01000001">
    <property type="protein sequence ID" value="TMM59210.1"/>
    <property type="molecule type" value="Genomic_DNA"/>
</dbReference>
<proteinExistence type="predicted"/>
<dbReference type="GO" id="GO:0006281">
    <property type="term" value="P:DNA repair"/>
    <property type="evidence" value="ECO:0007669"/>
    <property type="project" value="InterPro"/>
</dbReference>
<dbReference type="GO" id="GO:0003677">
    <property type="term" value="F:DNA binding"/>
    <property type="evidence" value="ECO:0007669"/>
    <property type="project" value="InterPro"/>
</dbReference>
<organism evidence="3 4">
    <name type="scientific">Maribacter algarum</name>
    <name type="common">ex Zhang et al. 2020</name>
    <dbReference type="NCBI Taxonomy" id="2578118"/>
    <lineage>
        <taxon>Bacteria</taxon>
        <taxon>Pseudomonadati</taxon>
        <taxon>Bacteroidota</taxon>
        <taxon>Flavobacteriia</taxon>
        <taxon>Flavobacteriales</taxon>
        <taxon>Flavobacteriaceae</taxon>
        <taxon>Maribacter</taxon>
    </lineage>
</organism>
<comment type="caution">
    <text evidence="3">The sequence shown here is derived from an EMBL/GenBank/DDBJ whole genome shotgun (WGS) entry which is preliminary data.</text>
</comment>
<dbReference type="InterPro" id="IPR004026">
    <property type="entry name" value="Ada_DNA_repair_Zn-bd"/>
</dbReference>
<evidence type="ECO:0000313" key="3">
    <source>
        <dbReference type="EMBL" id="TMM59210.1"/>
    </source>
</evidence>
<feature type="domain" description="Ada DNA repair metal-binding" evidence="2">
    <location>
        <begin position="18"/>
        <end position="68"/>
    </location>
</feature>
<dbReference type="Pfam" id="PF02805">
    <property type="entry name" value="Ada_Zn_binding"/>
    <property type="match status" value="1"/>
</dbReference>
<dbReference type="OrthoDB" id="894286at2"/>
<keyword evidence="1" id="KW-0010">Activator</keyword>
<keyword evidence="4" id="KW-1185">Reference proteome</keyword>
<dbReference type="AlphaFoldDB" id="A0A5S3PWI5"/>
<protein>
    <submittedName>
        <fullName evidence="3">Metal-binding protein</fullName>
    </submittedName>
</protein>